<sequence>MKFTPEQTAIIEAPVNDDLLVIAGAGSGKTMTMTNRIVSLIRRNIPPESILGLTFTNKAASELLSRVSAAVASQGQSDSDDSLRAFLKPEVRTYDAFFQSIVRQYGLLVGMDQATQPLSEAGAFQLAANVVQDHLDELFPRTAQSLEEALNGDSAIEDEGSDDDSLGAFTSTVNQLLALSRACSDAMISRECPTFDDAVERVRSWDAAFLAQLDSLLAGGQVPSKCPTVAAISKPKRAVKSRKETPAGKFAEFMNIRHDYRLYQVDKLRQVVRKRERLLTLAQYYQEAKRQAGMAEFSDFTLAAFQLVTRFPAIGASFRRRFTHVFLDEYQDTSTTQALLLAAIFHPESAGDEEGRREDPYDEPLATQAGPRRSAVTAVGDPYQSIYAWRGASPGAFKTFQREFGMDTNAQGLAAGTASFGSLPQDPLTLSQTFRNAHLVLDAANFLTEPLNAASELGKPSTSALLEEVSVKELSTREDADQGTLGLLGYQTLGQEVDGVVRFATEAKARYGQCDEAGFDKGAPHVAVLFRSKTSLPRYQEALEAAGLSVQVVGYSALFDRPEIMDLLALLRLTCDHTDHASLLRLLASPRFNMSAADLSALSNLAAQLNQESQYQALVEAGVVDEKLTGKDWSKAVRDYRDLVPGSIFLVDVLLRDDLSDLLKSRKAAGISPRGRFLLIKAGQVLVQAQEYVGAPLRQAVLGAARALGLDIDVVVSQAMRTTTGPIDASSAKASLAAFFGQVDAYVQELPEGVGASLAGFVAWIDAMRLSPSEPASGLDAHADVVLMTIHQAKGLEWDAVAVVGMKKGVFPSSQGDHLKIDPEQDWDEVSGSMPYESTAHTWLEDLTAVPVPVRADAQILPRFPHDADGQLAPEEAFASLTLEQMEDEALGQIRQESGFSKDDAVSLSEDDGQSLVFASDALPDYLSQRQEYGRRLHKDERRLAYVALTRARHDLLLTFSEQPGQLGPALLLREDEKKAAAHSKKAKGGKGEEQKQGESERERVLDQASNFWRELQTRLSAQSEVVRAGSAWQSQSGADQLEDGRQLFTPHGCFIGEHAQDYERAVVSQALGEADQLDVEGSAERTTLWPVGLSDQIGQVLAKSAEQVNRAERASNGKLHYDVHNPSQEDQQLDQPNSLYAHAERLLNMGSGRLGVQGDLLVRDTQALKQVGAQVIGQSAQSVTAIQARSGAMRESEERRYWRSVVRPVPQVSSPLAQAGTLFHAWAADFILPQLQADCGAVEEPASEGVDAAIANDVNVQGQDQAAAQALGVDQLAERERMLKELDQPQTQLPDENRIDRQLVLTWERRLALSPWAQRKPEWVERPIVAAVAGQIVKGKLDAVFAGGIEASDATKRFTIVDWKTGHRPVSVHDRELKLAQLDLYRLLLSRKENIPLESIDACLYYVSEDDASQRLIPATPRSEQDIEAQVVQGLPEQSDND</sequence>
<evidence type="ECO:0000256" key="4">
    <source>
        <dbReference type="ARBA" id="ARBA00022801"/>
    </source>
</evidence>
<feature type="domain" description="UvrD-like helicase C-terminal" evidence="16">
    <location>
        <begin position="438"/>
        <end position="795"/>
    </location>
</feature>
<dbReference type="InterPro" id="IPR000212">
    <property type="entry name" value="DNA_helicase_UvrD/REP"/>
</dbReference>
<dbReference type="InterPro" id="IPR038726">
    <property type="entry name" value="PDDEXK_AddAB-type"/>
</dbReference>
<gene>
    <name evidence="17" type="ORF">KIMH_03930</name>
</gene>
<keyword evidence="9" id="KW-0413">Isomerase</keyword>
<keyword evidence="6" id="KW-0269">Exonuclease</keyword>
<dbReference type="Pfam" id="PF00580">
    <property type="entry name" value="UvrD-helicase"/>
    <property type="match status" value="1"/>
</dbReference>
<accession>A0ABM8BBJ6</accession>
<dbReference type="PROSITE" id="PS51198">
    <property type="entry name" value="UVRD_HELICASE_ATP_BIND"/>
    <property type="match status" value="1"/>
</dbReference>
<dbReference type="Proteomes" id="UP001321748">
    <property type="component" value="Chromosome"/>
</dbReference>
<evidence type="ECO:0000256" key="13">
    <source>
        <dbReference type="PROSITE-ProRule" id="PRU00560"/>
    </source>
</evidence>
<evidence type="ECO:0000256" key="14">
    <source>
        <dbReference type="SAM" id="MobiDB-lite"/>
    </source>
</evidence>
<protein>
    <recommendedName>
        <fullName evidence="11">DNA 3'-5' helicase</fullName>
        <ecNumber evidence="11">5.6.2.4</ecNumber>
    </recommendedName>
</protein>
<keyword evidence="2 13" id="KW-0547">Nucleotide-binding</keyword>
<dbReference type="EMBL" id="AP026800">
    <property type="protein sequence ID" value="BDR54282.1"/>
    <property type="molecule type" value="Genomic_DNA"/>
</dbReference>
<proteinExistence type="predicted"/>
<evidence type="ECO:0000256" key="3">
    <source>
        <dbReference type="ARBA" id="ARBA00022763"/>
    </source>
</evidence>
<dbReference type="PANTHER" id="PTHR11070:SF55">
    <property type="entry name" value="DNA 3'-5' HELICASE"/>
    <property type="match status" value="1"/>
</dbReference>
<dbReference type="RefSeq" id="WP_317643292.1">
    <property type="nucleotide sequence ID" value="NZ_AP026800.1"/>
</dbReference>
<evidence type="ECO:0000256" key="9">
    <source>
        <dbReference type="ARBA" id="ARBA00023235"/>
    </source>
</evidence>
<evidence type="ECO:0000256" key="11">
    <source>
        <dbReference type="ARBA" id="ARBA00034808"/>
    </source>
</evidence>
<reference evidence="17 18" key="1">
    <citation type="journal article" date="2023" name="Microbiol. Spectr.">
        <title>Symbiosis of Carpenter Bees with Uncharacterized Lactic Acid Bacteria Showing NAD Auxotrophy.</title>
        <authorList>
            <person name="Kawasaki S."/>
            <person name="Ozawa K."/>
            <person name="Mori T."/>
            <person name="Yamamoto A."/>
            <person name="Ito M."/>
            <person name="Ohkuma M."/>
            <person name="Sakamoto M."/>
            <person name="Matsutani M."/>
        </authorList>
    </citation>
    <scope>NUCLEOTIDE SEQUENCE [LARGE SCALE GENOMIC DNA]</scope>
    <source>
        <strain evidence="17 18">KimH</strain>
    </source>
</reference>
<name>A0ABM8BBJ6_9BIFI</name>
<comment type="catalytic activity">
    <reaction evidence="10">
        <text>Couples ATP hydrolysis with the unwinding of duplex DNA by translocating in the 3'-5' direction.</text>
        <dbReference type="EC" id="5.6.2.4"/>
    </reaction>
</comment>
<keyword evidence="8" id="KW-0234">DNA repair</keyword>
<dbReference type="Gene3D" id="1.10.486.10">
    <property type="entry name" value="PCRA, domain 4"/>
    <property type="match status" value="1"/>
</dbReference>
<feature type="compositionally biased region" description="Basic and acidic residues" evidence="14">
    <location>
        <begin position="990"/>
        <end position="1004"/>
    </location>
</feature>
<dbReference type="InterPro" id="IPR014016">
    <property type="entry name" value="UvrD-like_ATP-bd"/>
</dbReference>
<evidence type="ECO:0000256" key="7">
    <source>
        <dbReference type="ARBA" id="ARBA00022840"/>
    </source>
</evidence>
<evidence type="ECO:0000256" key="10">
    <source>
        <dbReference type="ARBA" id="ARBA00034617"/>
    </source>
</evidence>
<comment type="catalytic activity">
    <reaction evidence="12">
        <text>ATP + H2O = ADP + phosphate + H(+)</text>
        <dbReference type="Rhea" id="RHEA:13065"/>
        <dbReference type="ChEBI" id="CHEBI:15377"/>
        <dbReference type="ChEBI" id="CHEBI:15378"/>
        <dbReference type="ChEBI" id="CHEBI:30616"/>
        <dbReference type="ChEBI" id="CHEBI:43474"/>
        <dbReference type="ChEBI" id="CHEBI:456216"/>
        <dbReference type="EC" id="5.6.2.4"/>
    </reaction>
</comment>
<evidence type="ECO:0000259" key="16">
    <source>
        <dbReference type="PROSITE" id="PS51217"/>
    </source>
</evidence>
<evidence type="ECO:0000313" key="17">
    <source>
        <dbReference type="EMBL" id="BDR54282.1"/>
    </source>
</evidence>
<feature type="binding site" evidence="13">
    <location>
        <begin position="23"/>
        <end position="30"/>
    </location>
    <ligand>
        <name>ATP</name>
        <dbReference type="ChEBI" id="CHEBI:30616"/>
    </ligand>
</feature>
<dbReference type="EC" id="5.6.2.4" evidence="11"/>
<organism evidence="17 18">
    <name type="scientific">Bombiscardovia apis</name>
    <dbReference type="NCBI Taxonomy" id="2932182"/>
    <lineage>
        <taxon>Bacteria</taxon>
        <taxon>Bacillati</taxon>
        <taxon>Actinomycetota</taxon>
        <taxon>Actinomycetes</taxon>
        <taxon>Bifidobacteriales</taxon>
        <taxon>Bifidobacteriaceae</taxon>
        <taxon>Bombiscardovia</taxon>
    </lineage>
</organism>
<feature type="region of interest" description="Disordered" evidence="14">
    <location>
        <begin position="350"/>
        <end position="374"/>
    </location>
</feature>
<dbReference type="InterPro" id="IPR014017">
    <property type="entry name" value="DNA_helicase_UvrD-like_C"/>
</dbReference>
<evidence type="ECO:0000313" key="18">
    <source>
        <dbReference type="Proteomes" id="UP001321748"/>
    </source>
</evidence>
<feature type="region of interest" description="Disordered" evidence="14">
    <location>
        <begin position="978"/>
        <end position="1004"/>
    </location>
</feature>
<keyword evidence="4 13" id="KW-0378">Hydrolase</keyword>
<evidence type="ECO:0000256" key="12">
    <source>
        <dbReference type="ARBA" id="ARBA00048988"/>
    </source>
</evidence>
<dbReference type="GO" id="GO:0004386">
    <property type="term" value="F:helicase activity"/>
    <property type="evidence" value="ECO:0007669"/>
    <property type="project" value="UniProtKB-KW"/>
</dbReference>
<keyword evidence="5 13" id="KW-0347">Helicase</keyword>
<keyword evidence="1" id="KW-0540">Nuclease</keyword>
<feature type="region of interest" description="Disordered" evidence="14">
    <location>
        <begin position="1419"/>
        <end position="1443"/>
    </location>
</feature>
<evidence type="ECO:0000256" key="1">
    <source>
        <dbReference type="ARBA" id="ARBA00022722"/>
    </source>
</evidence>
<keyword evidence="7 13" id="KW-0067">ATP-binding</keyword>
<evidence type="ECO:0000259" key="15">
    <source>
        <dbReference type="PROSITE" id="PS51198"/>
    </source>
</evidence>
<evidence type="ECO:0000256" key="6">
    <source>
        <dbReference type="ARBA" id="ARBA00022839"/>
    </source>
</evidence>
<keyword evidence="3" id="KW-0227">DNA damage</keyword>
<evidence type="ECO:0000256" key="8">
    <source>
        <dbReference type="ARBA" id="ARBA00023204"/>
    </source>
</evidence>
<feature type="domain" description="UvrD-like helicase ATP-binding" evidence="15">
    <location>
        <begin position="2"/>
        <end position="437"/>
    </location>
</feature>
<dbReference type="Pfam" id="PF12705">
    <property type="entry name" value="PDDEXK_1"/>
    <property type="match status" value="1"/>
</dbReference>
<evidence type="ECO:0000256" key="5">
    <source>
        <dbReference type="ARBA" id="ARBA00022806"/>
    </source>
</evidence>
<dbReference type="Gene3D" id="3.40.50.300">
    <property type="entry name" value="P-loop containing nucleotide triphosphate hydrolases"/>
    <property type="match status" value="3"/>
</dbReference>
<dbReference type="Pfam" id="PF13361">
    <property type="entry name" value="UvrD_C"/>
    <property type="match status" value="1"/>
</dbReference>
<dbReference type="SUPFAM" id="SSF52540">
    <property type="entry name" value="P-loop containing nucleoside triphosphate hydrolases"/>
    <property type="match status" value="1"/>
</dbReference>
<dbReference type="PANTHER" id="PTHR11070">
    <property type="entry name" value="UVRD / RECB / PCRA DNA HELICASE FAMILY MEMBER"/>
    <property type="match status" value="1"/>
</dbReference>
<dbReference type="PROSITE" id="PS51217">
    <property type="entry name" value="UVRD_HELICASE_CTER"/>
    <property type="match status" value="1"/>
</dbReference>
<dbReference type="InterPro" id="IPR027417">
    <property type="entry name" value="P-loop_NTPase"/>
</dbReference>
<evidence type="ECO:0000256" key="2">
    <source>
        <dbReference type="ARBA" id="ARBA00022741"/>
    </source>
</evidence>
<keyword evidence="18" id="KW-1185">Reference proteome</keyword>